<proteinExistence type="predicted"/>
<dbReference type="EMBL" id="MU157843">
    <property type="protein sequence ID" value="KAF9529967.1"/>
    <property type="molecule type" value="Genomic_DNA"/>
</dbReference>
<gene>
    <name evidence="1" type="ORF">CPB83DRAFT_851910</name>
</gene>
<name>A0A9P6JQR8_9AGAR</name>
<comment type="caution">
    <text evidence="1">The sequence shown here is derived from an EMBL/GenBank/DDBJ whole genome shotgun (WGS) entry which is preliminary data.</text>
</comment>
<evidence type="ECO:0000313" key="1">
    <source>
        <dbReference type="EMBL" id="KAF9529967.1"/>
    </source>
</evidence>
<reference evidence="1" key="1">
    <citation type="submission" date="2020-11" db="EMBL/GenBank/DDBJ databases">
        <authorList>
            <consortium name="DOE Joint Genome Institute"/>
            <person name="Ahrendt S."/>
            <person name="Riley R."/>
            <person name="Andreopoulos W."/>
            <person name="Labutti K."/>
            <person name="Pangilinan J."/>
            <person name="Ruiz-Duenas F.J."/>
            <person name="Barrasa J.M."/>
            <person name="Sanchez-Garcia M."/>
            <person name="Camarero S."/>
            <person name="Miyauchi S."/>
            <person name="Serrano A."/>
            <person name="Linde D."/>
            <person name="Babiker R."/>
            <person name="Drula E."/>
            <person name="Ayuso-Fernandez I."/>
            <person name="Pacheco R."/>
            <person name="Padilla G."/>
            <person name="Ferreira P."/>
            <person name="Barriuso J."/>
            <person name="Kellner H."/>
            <person name="Castanera R."/>
            <person name="Alfaro M."/>
            <person name="Ramirez L."/>
            <person name="Pisabarro A.G."/>
            <person name="Kuo A."/>
            <person name="Tritt A."/>
            <person name="Lipzen A."/>
            <person name="He G."/>
            <person name="Yan M."/>
            <person name="Ng V."/>
            <person name="Cullen D."/>
            <person name="Martin F."/>
            <person name="Rosso M.-N."/>
            <person name="Henrissat B."/>
            <person name="Hibbett D."/>
            <person name="Martinez A.T."/>
            <person name="Grigoriev I.V."/>
        </authorList>
    </citation>
    <scope>NUCLEOTIDE SEQUENCE</scope>
    <source>
        <strain evidence="1">CBS 506.95</strain>
    </source>
</reference>
<dbReference type="AlphaFoldDB" id="A0A9P6JQR8"/>
<protein>
    <submittedName>
        <fullName evidence="1">Uncharacterized protein</fullName>
    </submittedName>
</protein>
<sequence length="213" mass="24028">MNLNGFRQNGGLHEHSNNSKLTCCSTIKSQLLPEWMFGAWMVETEAGVGNRSAGPSSAVVRCAKKFLRSTCARGRNFRPHSNSRHLAFLINFVSSLIYHYQRFLLQPHGTHVHLPNSSTSCFKHTYTYAAQLSNRGQGTIGTPNFRVFNFKKRAIVSEKSMITKIFSDDRCLRIRDPTNIQRLPYGVLVYHYTFGRLGSVVPTASPLDGYLII</sequence>
<accession>A0A9P6JQR8</accession>
<organism evidence="1 2">
    <name type="scientific">Crepidotus variabilis</name>
    <dbReference type="NCBI Taxonomy" id="179855"/>
    <lineage>
        <taxon>Eukaryota</taxon>
        <taxon>Fungi</taxon>
        <taxon>Dikarya</taxon>
        <taxon>Basidiomycota</taxon>
        <taxon>Agaricomycotina</taxon>
        <taxon>Agaricomycetes</taxon>
        <taxon>Agaricomycetidae</taxon>
        <taxon>Agaricales</taxon>
        <taxon>Agaricineae</taxon>
        <taxon>Crepidotaceae</taxon>
        <taxon>Crepidotus</taxon>
    </lineage>
</organism>
<dbReference type="Proteomes" id="UP000807306">
    <property type="component" value="Unassembled WGS sequence"/>
</dbReference>
<evidence type="ECO:0000313" key="2">
    <source>
        <dbReference type="Proteomes" id="UP000807306"/>
    </source>
</evidence>
<keyword evidence="2" id="KW-1185">Reference proteome</keyword>